<proteinExistence type="predicted"/>
<evidence type="ECO:0000256" key="2">
    <source>
        <dbReference type="SAM" id="SignalP"/>
    </source>
</evidence>
<evidence type="ECO:0000259" key="3">
    <source>
        <dbReference type="PROSITE" id="PS51670"/>
    </source>
</evidence>
<keyword evidence="5" id="KW-1185">Reference proteome</keyword>
<feature type="disulfide bond" evidence="1">
    <location>
        <begin position="207"/>
        <end position="220"/>
    </location>
</feature>
<protein>
    <recommendedName>
        <fullName evidence="3">ShKT domain-containing protein</fullName>
    </recommendedName>
</protein>
<comment type="caution">
    <text evidence="1">Lacks conserved residue(s) required for the propagation of feature annotation.</text>
</comment>
<dbReference type="InterPro" id="IPR008965">
    <property type="entry name" value="CBM2/CBM3_carb-bd_dom_sf"/>
</dbReference>
<gene>
    <name evidence="4" type="ORF">MGAL_10B021033</name>
</gene>
<keyword evidence="1" id="KW-1015">Disulfide bond</keyword>
<dbReference type="GO" id="GO:0004553">
    <property type="term" value="F:hydrolase activity, hydrolyzing O-glycosyl compounds"/>
    <property type="evidence" value="ECO:0007669"/>
    <property type="project" value="InterPro"/>
</dbReference>
<comment type="caution">
    <text evidence="4">The sequence shown here is derived from an EMBL/GenBank/DDBJ whole genome shotgun (WGS) entry which is preliminary data.</text>
</comment>
<dbReference type="PROSITE" id="PS51670">
    <property type="entry name" value="SHKT"/>
    <property type="match status" value="1"/>
</dbReference>
<dbReference type="Proteomes" id="UP000596742">
    <property type="component" value="Unassembled WGS sequence"/>
</dbReference>
<dbReference type="Gene3D" id="2.60.40.290">
    <property type="match status" value="1"/>
</dbReference>
<evidence type="ECO:0000313" key="5">
    <source>
        <dbReference type="Proteomes" id="UP000596742"/>
    </source>
</evidence>
<dbReference type="InterPro" id="IPR012291">
    <property type="entry name" value="CBM2_carb-bd_dom_sf"/>
</dbReference>
<sequence>MLYLYLLACLISVNAENQDVYIQESWHNGFHGYIRLAPVEELHGWKIRVNFNAAVGTLEVWNAKVIHESSDRKEFVLTNVGVSGHVMAGSTLKVDFIVRGTVGSIHTVTFETVYAATTTHAATTPTTVATTTTPKTIATTTPTTIVTTTTPQVVQSCVDDSRINCDQSVCNTDLRMFCPSTCRDCSPATTSTPCNDDPFVSCSPSICSHQVLKDFCRTTCGQCPDFDSFLLTGNISTTQNQQPAITNMPFVVGK</sequence>
<organism evidence="4 5">
    <name type="scientific">Mytilus galloprovincialis</name>
    <name type="common">Mediterranean mussel</name>
    <dbReference type="NCBI Taxonomy" id="29158"/>
    <lineage>
        <taxon>Eukaryota</taxon>
        <taxon>Metazoa</taxon>
        <taxon>Spiralia</taxon>
        <taxon>Lophotrochozoa</taxon>
        <taxon>Mollusca</taxon>
        <taxon>Bivalvia</taxon>
        <taxon>Autobranchia</taxon>
        <taxon>Pteriomorphia</taxon>
        <taxon>Mytilida</taxon>
        <taxon>Mytiloidea</taxon>
        <taxon>Mytilidae</taxon>
        <taxon>Mytilinae</taxon>
        <taxon>Mytilus</taxon>
    </lineage>
</organism>
<keyword evidence="2" id="KW-0732">Signal</keyword>
<dbReference type="GO" id="GO:0030247">
    <property type="term" value="F:polysaccharide binding"/>
    <property type="evidence" value="ECO:0007669"/>
    <property type="project" value="InterPro"/>
</dbReference>
<accession>A0A8B6GYG5</accession>
<dbReference type="EMBL" id="UYJE01009184">
    <property type="protein sequence ID" value="VDI70934.1"/>
    <property type="molecule type" value="Genomic_DNA"/>
</dbReference>
<dbReference type="SUPFAM" id="SSF49384">
    <property type="entry name" value="Carbohydrate-binding domain"/>
    <property type="match status" value="1"/>
</dbReference>
<feature type="signal peptide" evidence="2">
    <location>
        <begin position="1"/>
        <end position="15"/>
    </location>
</feature>
<dbReference type="InterPro" id="IPR003582">
    <property type="entry name" value="ShKT_dom"/>
</dbReference>
<evidence type="ECO:0000313" key="4">
    <source>
        <dbReference type="EMBL" id="VDI70934.1"/>
    </source>
</evidence>
<dbReference type="AlphaFoldDB" id="A0A8B6GYG5"/>
<evidence type="ECO:0000256" key="1">
    <source>
        <dbReference type="PROSITE-ProRule" id="PRU01005"/>
    </source>
</evidence>
<dbReference type="SMART" id="SM00254">
    <property type="entry name" value="ShKT"/>
    <property type="match status" value="2"/>
</dbReference>
<name>A0A8B6GYG5_MYTGA</name>
<feature type="chain" id="PRO_5032692407" description="ShKT domain-containing protein" evidence="2">
    <location>
        <begin position="16"/>
        <end position="254"/>
    </location>
</feature>
<reference evidence="4" key="1">
    <citation type="submission" date="2018-11" db="EMBL/GenBank/DDBJ databases">
        <authorList>
            <person name="Alioto T."/>
            <person name="Alioto T."/>
        </authorList>
    </citation>
    <scope>NUCLEOTIDE SEQUENCE</scope>
</reference>
<feature type="domain" description="ShKT" evidence="3">
    <location>
        <begin position="194"/>
        <end position="223"/>
    </location>
</feature>